<organism evidence="1 2">
    <name type="scientific">Corallibacter vietnamensis</name>
    <dbReference type="NCBI Taxonomy" id="904130"/>
    <lineage>
        <taxon>Bacteria</taxon>
        <taxon>Pseudomonadati</taxon>
        <taxon>Bacteroidota</taxon>
        <taxon>Flavobacteriia</taxon>
        <taxon>Flavobacteriales</taxon>
        <taxon>Flavobacteriaceae</taxon>
        <taxon>Corallibacter</taxon>
    </lineage>
</organism>
<evidence type="ECO:0000313" key="1">
    <source>
        <dbReference type="EMBL" id="GAA3783857.1"/>
    </source>
</evidence>
<sequence>MFLVCASGFSQDSEKETNKETTKEKKLYVDAFSFPEGMNGEAYKGFTLSYPISSKLDAQLGGMYNKTFSSELIRSSFMLKWYTRESLHLRSGLEREYESNIFSNQQYIERNHFNLGVGYKLKPDFSLEVGYRQQINSPSQQKINFQGSKKALSVRAKF</sequence>
<protein>
    <recommendedName>
        <fullName evidence="3">Outer membrane protein beta-barrel domain-containing protein</fullName>
    </recommendedName>
</protein>
<gene>
    <name evidence="1" type="ORF">GCM10022271_15210</name>
</gene>
<proteinExistence type="predicted"/>
<evidence type="ECO:0008006" key="3">
    <source>
        <dbReference type="Google" id="ProtNLM"/>
    </source>
</evidence>
<dbReference type="Proteomes" id="UP001501456">
    <property type="component" value="Unassembled WGS sequence"/>
</dbReference>
<dbReference type="EMBL" id="BAABBI010000001">
    <property type="protein sequence ID" value="GAA3783857.1"/>
    <property type="molecule type" value="Genomic_DNA"/>
</dbReference>
<evidence type="ECO:0000313" key="2">
    <source>
        <dbReference type="Proteomes" id="UP001501456"/>
    </source>
</evidence>
<keyword evidence="2" id="KW-1185">Reference proteome</keyword>
<accession>A0ABP7H5Y8</accession>
<name>A0ABP7H5Y8_9FLAO</name>
<comment type="caution">
    <text evidence="1">The sequence shown here is derived from an EMBL/GenBank/DDBJ whole genome shotgun (WGS) entry which is preliminary data.</text>
</comment>
<reference evidence="2" key="1">
    <citation type="journal article" date="2019" name="Int. J. Syst. Evol. Microbiol.">
        <title>The Global Catalogue of Microorganisms (GCM) 10K type strain sequencing project: providing services to taxonomists for standard genome sequencing and annotation.</title>
        <authorList>
            <consortium name="The Broad Institute Genomics Platform"/>
            <consortium name="The Broad Institute Genome Sequencing Center for Infectious Disease"/>
            <person name="Wu L."/>
            <person name="Ma J."/>
        </authorList>
    </citation>
    <scope>NUCLEOTIDE SEQUENCE [LARGE SCALE GENOMIC DNA]</scope>
    <source>
        <strain evidence="2">JCM 17525</strain>
    </source>
</reference>